<dbReference type="STRING" id="1450539.A0A318ZL27"/>
<feature type="region of interest" description="Disordered" evidence="7">
    <location>
        <begin position="219"/>
        <end position="244"/>
    </location>
</feature>
<feature type="compositionally biased region" description="Acidic residues" evidence="7">
    <location>
        <begin position="81"/>
        <end position="93"/>
    </location>
</feature>
<dbReference type="GO" id="GO:0006397">
    <property type="term" value="P:mRNA processing"/>
    <property type="evidence" value="ECO:0007669"/>
    <property type="project" value="UniProtKB-KW"/>
</dbReference>
<accession>A0A318ZL27</accession>
<feature type="region of interest" description="Disordered" evidence="7">
    <location>
        <begin position="81"/>
        <end position="141"/>
    </location>
</feature>
<dbReference type="RefSeq" id="XP_025434188.1">
    <property type="nucleotide sequence ID" value="XM_025579507.1"/>
</dbReference>
<sequence length="244" mass="27666">MSSNVGLSTPRGSGTSGYVQRNAAFIKPRTTGYGQPYPPVSGANSAIEGGRPFKQRMPDQQILEHDRRRAVEVKVMELREELEEENERLEEEEAKEKAKGKKAAAAGKNEEKMGEKEEGEEGEEKDQDSRKDRRRVLSEEEIDERCEELRARLLKDLEVEERRAAERKERDGRGGGGGGGGGYNGGRRWGRERDMPPPSRKQFKSYQVHELAEAKIEESERLRRALGIREDRETGEISGGRRRD</sequence>
<dbReference type="AlphaFoldDB" id="A0A318ZL27"/>
<evidence type="ECO:0000256" key="4">
    <source>
        <dbReference type="ARBA" id="ARBA00022728"/>
    </source>
</evidence>
<comment type="similarity">
    <text evidence="2">Belongs to the CWC21 family.</text>
</comment>
<evidence type="ECO:0000256" key="1">
    <source>
        <dbReference type="ARBA" id="ARBA00004123"/>
    </source>
</evidence>
<protein>
    <recommendedName>
        <fullName evidence="8">CWF21 domain-containing protein</fullName>
    </recommendedName>
</protein>
<evidence type="ECO:0000256" key="3">
    <source>
        <dbReference type="ARBA" id="ARBA00022664"/>
    </source>
</evidence>
<comment type="subcellular location">
    <subcellularLocation>
        <location evidence="1">Nucleus</location>
    </subcellularLocation>
</comment>
<dbReference type="InterPro" id="IPR051372">
    <property type="entry name" value="CWC21"/>
</dbReference>
<keyword evidence="3" id="KW-0507">mRNA processing</keyword>
<dbReference type="OrthoDB" id="10267305at2759"/>
<feature type="compositionally biased region" description="Gly residues" evidence="7">
    <location>
        <begin position="174"/>
        <end position="187"/>
    </location>
</feature>
<evidence type="ECO:0000256" key="7">
    <source>
        <dbReference type="SAM" id="MobiDB-lite"/>
    </source>
</evidence>
<dbReference type="Pfam" id="PF08312">
    <property type="entry name" value="cwf21"/>
    <property type="match status" value="1"/>
</dbReference>
<dbReference type="PANTHER" id="PTHR36562:SF5">
    <property type="entry name" value="SERINE_ARGININE REPETITIVE MATRIX 2"/>
    <property type="match status" value="1"/>
</dbReference>
<reference evidence="9 10" key="1">
    <citation type="submission" date="2016-12" db="EMBL/GenBank/DDBJ databases">
        <title>The genomes of Aspergillus section Nigri reveals drivers in fungal speciation.</title>
        <authorList>
            <consortium name="DOE Joint Genome Institute"/>
            <person name="Vesth T.C."/>
            <person name="Nybo J."/>
            <person name="Theobald S."/>
            <person name="Brandl J."/>
            <person name="Frisvad J.C."/>
            <person name="Nielsen K.F."/>
            <person name="Lyhne E.K."/>
            <person name="Kogle M.E."/>
            <person name="Kuo A."/>
            <person name="Riley R."/>
            <person name="Clum A."/>
            <person name="Nolan M."/>
            <person name="Lipzen A."/>
            <person name="Salamov A."/>
            <person name="Henrissat B."/>
            <person name="Wiebenga A."/>
            <person name="De Vries R.P."/>
            <person name="Grigoriev I.V."/>
            <person name="Mortensen U.H."/>
            <person name="Andersen M.R."/>
            <person name="Baker S.E."/>
        </authorList>
    </citation>
    <scope>NUCLEOTIDE SEQUENCE [LARGE SCALE GENOMIC DNA]</scope>
    <source>
        <strain evidence="9 10">JOP 1030-1</strain>
    </source>
</reference>
<evidence type="ECO:0000313" key="10">
    <source>
        <dbReference type="Proteomes" id="UP000248349"/>
    </source>
</evidence>
<dbReference type="InterPro" id="IPR013170">
    <property type="entry name" value="mRNA_splic_Cwf21_dom"/>
</dbReference>
<evidence type="ECO:0000259" key="8">
    <source>
        <dbReference type="SMART" id="SM01115"/>
    </source>
</evidence>
<dbReference type="EMBL" id="KZ821222">
    <property type="protein sequence ID" value="PYH48206.1"/>
    <property type="molecule type" value="Genomic_DNA"/>
</dbReference>
<keyword evidence="4" id="KW-0747">Spliceosome</keyword>
<evidence type="ECO:0000256" key="2">
    <source>
        <dbReference type="ARBA" id="ARBA00005954"/>
    </source>
</evidence>
<dbReference type="PANTHER" id="PTHR36562">
    <property type="entry name" value="SERINE/ARGININE REPETITIVE MATRIX 2"/>
    <property type="match status" value="1"/>
</dbReference>
<dbReference type="GO" id="GO:0005681">
    <property type="term" value="C:spliceosomal complex"/>
    <property type="evidence" value="ECO:0007669"/>
    <property type="project" value="UniProtKB-KW"/>
</dbReference>
<evidence type="ECO:0000313" key="9">
    <source>
        <dbReference type="EMBL" id="PYH48206.1"/>
    </source>
</evidence>
<keyword evidence="6" id="KW-0539">Nucleus</keyword>
<proteinExistence type="inferred from homology"/>
<feature type="compositionally biased region" description="Basic and acidic residues" evidence="7">
    <location>
        <begin position="163"/>
        <end position="173"/>
    </location>
</feature>
<feature type="compositionally biased region" description="Basic and acidic residues" evidence="7">
    <location>
        <begin position="127"/>
        <end position="138"/>
    </location>
</feature>
<keyword evidence="5" id="KW-0508">mRNA splicing</keyword>
<feature type="compositionally biased region" description="Acidic residues" evidence="7">
    <location>
        <begin position="117"/>
        <end position="126"/>
    </location>
</feature>
<feature type="region of interest" description="Disordered" evidence="7">
    <location>
        <begin position="163"/>
        <end position="207"/>
    </location>
</feature>
<gene>
    <name evidence="9" type="ORF">BP01DRAFT_421303</name>
</gene>
<evidence type="ECO:0000256" key="5">
    <source>
        <dbReference type="ARBA" id="ARBA00023187"/>
    </source>
</evidence>
<feature type="domain" description="CWF21" evidence="8">
    <location>
        <begin position="63"/>
        <end position="158"/>
    </location>
</feature>
<evidence type="ECO:0000256" key="6">
    <source>
        <dbReference type="ARBA" id="ARBA00023242"/>
    </source>
</evidence>
<name>A0A318ZL27_9EURO</name>
<dbReference type="SMART" id="SM01115">
    <property type="entry name" value="cwf21"/>
    <property type="match status" value="1"/>
</dbReference>
<dbReference type="GO" id="GO:0008380">
    <property type="term" value="P:RNA splicing"/>
    <property type="evidence" value="ECO:0007669"/>
    <property type="project" value="UniProtKB-KW"/>
</dbReference>
<organism evidence="9 10">
    <name type="scientific">Aspergillus saccharolyticus JOP 1030-1</name>
    <dbReference type="NCBI Taxonomy" id="1450539"/>
    <lineage>
        <taxon>Eukaryota</taxon>
        <taxon>Fungi</taxon>
        <taxon>Dikarya</taxon>
        <taxon>Ascomycota</taxon>
        <taxon>Pezizomycotina</taxon>
        <taxon>Eurotiomycetes</taxon>
        <taxon>Eurotiomycetidae</taxon>
        <taxon>Eurotiales</taxon>
        <taxon>Aspergillaceae</taxon>
        <taxon>Aspergillus</taxon>
        <taxon>Aspergillus subgen. Circumdati</taxon>
    </lineage>
</organism>
<keyword evidence="10" id="KW-1185">Reference proteome</keyword>
<dbReference type="Proteomes" id="UP000248349">
    <property type="component" value="Unassembled WGS sequence"/>
</dbReference>
<dbReference type="GeneID" id="37080736"/>
<feature type="region of interest" description="Disordered" evidence="7">
    <location>
        <begin position="29"/>
        <end position="65"/>
    </location>
</feature>